<dbReference type="GO" id="GO:0033389">
    <property type="term" value="P:putrescine biosynthetic process from arginine, via agmatine"/>
    <property type="evidence" value="ECO:0007669"/>
    <property type="project" value="TreeGrafter"/>
</dbReference>
<evidence type="ECO:0000313" key="5">
    <source>
        <dbReference type="Proteomes" id="UP000245670"/>
    </source>
</evidence>
<dbReference type="InterPro" id="IPR006035">
    <property type="entry name" value="Ureohydrolase"/>
</dbReference>
<dbReference type="PANTHER" id="PTHR11358">
    <property type="entry name" value="ARGINASE/AGMATINASE"/>
    <property type="match status" value="1"/>
</dbReference>
<dbReference type="GO" id="GO:0046872">
    <property type="term" value="F:metal ion binding"/>
    <property type="evidence" value="ECO:0007669"/>
    <property type="project" value="UniProtKB-KW"/>
</dbReference>
<dbReference type="CDD" id="cd09988">
    <property type="entry name" value="Formimidoylglutamase"/>
    <property type="match status" value="1"/>
</dbReference>
<sequence>MNQDFLTPIKDSVVAHLVLQSSLCFGEKIRFYSSQDGFPDLENVKIAIFGVQEDRNSENNFGCGENLHFIRRKLYALFPGDWHTEIADIGNVLKGNSVTDTYFAVSEIITELLKKNIIPIIIGGGQDITYVNYRAYDTLEQSVNITAVDSRFDLGNLDDELTSQSYLSKIIMQEPNNLFNYCNVGFQTYFNAQDEIKLLDNLFFDAYRLGNAKELENIEPAFRNADIVSIDLGSVRQSEAPANNNASPNGFYGEEICAISRYAGLSDKVSSFGIYEYNSKLDNNHQTANLIAQMIWYFIEGVNFRVKDYPFSGKENYQRFTVLLENDDPLIFYKSNKSGRWWMEINILSDNKYKRHALIPCTYKDYTDATTNQIIPEKWYKAMKKLV</sequence>
<dbReference type="PROSITE" id="PS51409">
    <property type="entry name" value="ARGINASE_2"/>
    <property type="match status" value="1"/>
</dbReference>
<evidence type="ECO:0000313" key="4">
    <source>
        <dbReference type="EMBL" id="PWG04656.1"/>
    </source>
</evidence>
<reference evidence="4 5" key="1">
    <citation type="submission" date="2018-05" db="EMBL/GenBank/DDBJ databases">
        <title>Polaribacter aquimarinus sp. nov., isolated from sediment in a sediment of sea.</title>
        <authorList>
            <person name="Lu D."/>
        </authorList>
    </citation>
    <scope>NUCLEOTIDE SEQUENCE [LARGE SCALE GENOMIC DNA]</scope>
    <source>
        <strain evidence="4 5">ZY113</strain>
    </source>
</reference>
<dbReference type="RefSeq" id="WP_109405496.1">
    <property type="nucleotide sequence ID" value="NZ_QFFG01000005.1"/>
</dbReference>
<protein>
    <submittedName>
        <fullName evidence="4">Arginase</fullName>
    </submittedName>
</protein>
<dbReference type="Proteomes" id="UP000245670">
    <property type="component" value="Unassembled WGS sequence"/>
</dbReference>
<dbReference type="PANTHER" id="PTHR11358:SF26">
    <property type="entry name" value="GUANIDINO ACID HYDROLASE, MITOCHONDRIAL"/>
    <property type="match status" value="1"/>
</dbReference>
<evidence type="ECO:0000256" key="2">
    <source>
        <dbReference type="ARBA" id="ARBA00022801"/>
    </source>
</evidence>
<dbReference type="InterPro" id="IPR023696">
    <property type="entry name" value="Ureohydrolase_dom_sf"/>
</dbReference>
<dbReference type="SUPFAM" id="SSF52768">
    <property type="entry name" value="Arginase/deacetylase"/>
    <property type="match status" value="1"/>
</dbReference>
<accession>A0A2U2J8I6</accession>
<keyword evidence="1" id="KW-0479">Metal-binding</keyword>
<comment type="similarity">
    <text evidence="3">Belongs to the arginase family.</text>
</comment>
<dbReference type="GO" id="GO:0008783">
    <property type="term" value="F:agmatinase activity"/>
    <property type="evidence" value="ECO:0007669"/>
    <property type="project" value="TreeGrafter"/>
</dbReference>
<keyword evidence="2" id="KW-0378">Hydrolase</keyword>
<dbReference type="Gene3D" id="3.40.800.10">
    <property type="entry name" value="Ureohydrolase domain"/>
    <property type="match status" value="1"/>
</dbReference>
<gene>
    <name evidence="4" type="ORF">DIS07_11980</name>
</gene>
<dbReference type="AlphaFoldDB" id="A0A2U2J8I6"/>
<organism evidence="4 5">
    <name type="scientific">Polaribacter aquimarinus</name>
    <dbReference type="NCBI Taxonomy" id="2100726"/>
    <lineage>
        <taxon>Bacteria</taxon>
        <taxon>Pseudomonadati</taxon>
        <taxon>Bacteroidota</taxon>
        <taxon>Flavobacteriia</taxon>
        <taxon>Flavobacteriales</taxon>
        <taxon>Flavobacteriaceae</taxon>
    </lineage>
</organism>
<proteinExistence type="inferred from homology"/>
<keyword evidence="5" id="KW-1185">Reference proteome</keyword>
<dbReference type="OrthoDB" id="931936at2"/>
<comment type="caution">
    <text evidence="4">The sequence shown here is derived from an EMBL/GenBank/DDBJ whole genome shotgun (WGS) entry which is preliminary data.</text>
</comment>
<evidence type="ECO:0000256" key="1">
    <source>
        <dbReference type="ARBA" id="ARBA00022723"/>
    </source>
</evidence>
<dbReference type="EMBL" id="QFFG01000005">
    <property type="protein sequence ID" value="PWG04656.1"/>
    <property type="molecule type" value="Genomic_DNA"/>
</dbReference>
<evidence type="ECO:0000256" key="3">
    <source>
        <dbReference type="PROSITE-ProRule" id="PRU00742"/>
    </source>
</evidence>
<dbReference type="Pfam" id="PF00491">
    <property type="entry name" value="Arginase"/>
    <property type="match status" value="1"/>
</dbReference>
<name>A0A2U2J8I6_9FLAO</name>